<evidence type="ECO:0000313" key="5">
    <source>
        <dbReference type="Proteomes" id="UP001057375"/>
    </source>
</evidence>
<evidence type="ECO:0000313" key="4">
    <source>
        <dbReference type="EMBL" id="GKT31043.1"/>
    </source>
</evidence>
<feature type="domain" description="Thioredoxin" evidence="3">
    <location>
        <begin position="1"/>
        <end position="107"/>
    </location>
</feature>
<evidence type="ECO:0000256" key="2">
    <source>
        <dbReference type="PIRNR" id="PIRNR000077"/>
    </source>
</evidence>
<organism evidence="4 5">
    <name type="scientific">Aduncisulcus paluster</name>
    <dbReference type="NCBI Taxonomy" id="2918883"/>
    <lineage>
        <taxon>Eukaryota</taxon>
        <taxon>Metamonada</taxon>
        <taxon>Carpediemonas-like organisms</taxon>
        <taxon>Aduncisulcus</taxon>
    </lineage>
</organism>
<keyword evidence="5" id="KW-1185">Reference proteome</keyword>
<accession>A0ABQ5KES6</accession>
<gene>
    <name evidence="4" type="ORF">ADUPG1_001817</name>
</gene>
<dbReference type="PROSITE" id="PS51352">
    <property type="entry name" value="THIOREDOXIN_2"/>
    <property type="match status" value="1"/>
</dbReference>
<dbReference type="PROSITE" id="PS00194">
    <property type="entry name" value="THIOREDOXIN_1"/>
    <property type="match status" value="1"/>
</dbReference>
<dbReference type="Pfam" id="PF00085">
    <property type="entry name" value="Thioredoxin"/>
    <property type="match status" value="1"/>
</dbReference>
<dbReference type="InterPro" id="IPR005746">
    <property type="entry name" value="Thioredoxin"/>
</dbReference>
<dbReference type="Gene3D" id="3.40.30.10">
    <property type="entry name" value="Glutaredoxin"/>
    <property type="match status" value="1"/>
</dbReference>
<name>A0ABQ5KES6_9EUKA</name>
<proteinExistence type="inferred from homology"/>
<dbReference type="CDD" id="cd02947">
    <property type="entry name" value="TRX_family"/>
    <property type="match status" value="1"/>
</dbReference>
<sequence length="107" mass="11524">MSIQEISTIAEFKKLVTENDKVMVKCFAKWCGPCKALGPRFQAIAAQNASSGVTFAAIDVDASGKLPSLLRVVGLPTVISIRKGKEKSRVQGVNFPKINSMLTALKE</sequence>
<dbReference type="SUPFAM" id="SSF52833">
    <property type="entry name" value="Thioredoxin-like"/>
    <property type="match status" value="1"/>
</dbReference>
<evidence type="ECO:0000256" key="1">
    <source>
        <dbReference type="ARBA" id="ARBA00023157"/>
    </source>
</evidence>
<evidence type="ECO:0000259" key="3">
    <source>
        <dbReference type="PROSITE" id="PS51352"/>
    </source>
</evidence>
<dbReference type="Proteomes" id="UP001057375">
    <property type="component" value="Unassembled WGS sequence"/>
</dbReference>
<dbReference type="InterPro" id="IPR036249">
    <property type="entry name" value="Thioredoxin-like_sf"/>
</dbReference>
<comment type="caution">
    <text evidence="4">The sequence shown here is derived from an EMBL/GenBank/DDBJ whole genome shotgun (WGS) entry which is preliminary data.</text>
</comment>
<keyword evidence="1" id="KW-1015">Disulfide bond</keyword>
<protein>
    <recommendedName>
        <fullName evidence="2">Thioredoxin</fullName>
    </recommendedName>
</protein>
<dbReference type="EMBL" id="BQXS01001777">
    <property type="protein sequence ID" value="GKT31043.1"/>
    <property type="molecule type" value="Genomic_DNA"/>
</dbReference>
<reference evidence="4" key="1">
    <citation type="submission" date="2022-03" db="EMBL/GenBank/DDBJ databases">
        <title>Draft genome sequence of Aduncisulcus paluster, a free-living microaerophilic Fornicata.</title>
        <authorList>
            <person name="Yuyama I."/>
            <person name="Kume K."/>
            <person name="Tamura T."/>
            <person name="Inagaki Y."/>
            <person name="Hashimoto T."/>
        </authorList>
    </citation>
    <scope>NUCLEOTIDE SEQUENCE</scope>
    <source>
        <strain evidence="4">NY0171</strain>
    </source>
</reference>
<dbReference type="PANTHER" id="PTHR46115">
    <property type="entry name" value="THIOREDOXIN-LIKE PROTEIN 1"/>
    <property type="match status" value="1"/>
</dbReference>
<dbReference type="PIRSF" id="PIRSF000077">
    <property type="entry name" value="Thioredoxin"/>
    <property type="match status" value="1"/>
</dbReference>
<comment type="similarity">
    <text evidence="2">Belongs to the thioredoxin family.</text>
</comment>
<dbReference type="InterPro" id="IPR017937">
    <property type="entry name" value="Thioredoxin_CS"/>
</dbReference>
<dbReference type="InterPro" id="IPR013766">
    <property type="entry name" value="Thioredoxin_domain"/>
</dbReference>